<dbReference type="AlphaFoldDB" id="A0A833Y8V1"/>
<comment type="caution">
    <text evidence="2">The sequence shown here is derived from an EMBL/GenBank/DDBJ whole genome shotgun (WGS) entry which is preliminary data.</text>
</comment>
<evidence type="ECO:0000313" key="3">
    <source>
        <dbReference type="Proteomes" id="UP000664940"/>
    </source>
</evidence>
<evidence type="ECO:0000256" key="1">
    <source>
        <dbReference type="SAM" id="MobiDB-lite"/>
    </source>
</evidence>
<protein>
    <submittedName>
        <fullName evidence="2">Uncharacterized protein</fullName>
    </submittedName>
</protein>
<dbReference type="Proteomes" id="UP000664940">
    <property type="component" value="Unassembled WGS sequence"/>
</dbReference>
<sequence>MGMHICLTCPARTLLQRACVHFWVGIDWRGRFATGLGELDGRALQAPSEKKCQNEEKGGGGVERGQVSPVWSQVTGKSELIGLSSSRLPFSQGLSLSLPSAVFIMVFRASERELAAGRFHRA</sequence>
<name>A0A833Y8V1_9CHIR</name>
<reference evidence="2 3" key="1">
    <citation type="journal article" date="2020" name="Nature">
        <title>Six reference-quality genomes reveal evolution of bat adaptations.</title>
        <authorList>
            <person name="Jebb D."/>
            <person name="Huang Z."/>
            <person name="Pippel M."/>
            <person name="Hughes G.M."/>
            <person name="Lavrichenko K."/>
            <person name="Devanna P."/>
            <person name="Winkler S."/>
            <person name="Jermiin L.S."/>
            <person name="Skirmuntt E.C."/>
            <person name="Katzourakis A."/>
            <person name="Burkitt-Gray L."/>
            <person name="Ray D.A."/>
            <person name="Sullivan K.A.M."/>
            <person name="Roscito J.G."/>
            <person name="Kirilenko B.M."/>
            <person name="Davalos L.M."/>
            <person name="Corthals A.P."/>
            <person name="Power M.L."/>
            <person name="Jones G."/>
            <person name="Ransome R.D."/>
            <person name="Dechmann D.K.N."/>
            <person name="Locatelli A.G."/>
            <person name="Puechmaille S.J."/>
            <person name="Fedrigo O."/>
            <person name="Jarvis E.D."/>
            <person name="Hiller M."/>
            <person name="Vernes S.C."/>
            <person name="Myers E.W."/>
            <person name="Teeling E.C."/>
        </authorList>
    </citation>
    <scope>NUCLEOTIDE SEQUENCE [LARGE SCALE GENOMIC DNA]</scope>
    <source>
        <strain evidence="2">Bat1K_MPI-CBG_1</strain>
    </source>
</reference>
<gene>
    <name evidence="2" type="ORF">HJG60_009353</name>
</gene>
<proteinExistence type="predicted"/>
<feature type="region of interest" description="Disordered" evidence="1">
    <location>
        <begin position="47"/>
        <end position="66"/>
    </location>
</feature>
<dbReference type="EMBL" id="JABVXQ010000015">
    <property type="protein sequence ID" value="KAF6074943.1"/>
    <property type="molecule type" value="Genomic_DNA"/>
</dbReference>
<feature type="compositionally biased region" description="Basic and acidic residues" evidence="1">
    <location>
        <begin position="48"/>
        <end position="58"/>
    </location>
</feature>
<evidence type="ECO:0000313" key="2">
    <source>
        <dbReference type="EMBL" id="KAF6074943.1"/>
    </source>
</evidence>
<organism evidence="2 3">
    <name type="scientific">Phyllostomus discolor</name>
    <name type="common">pale spear-nosed bat</name>
    <dbReference type="NCBI Taxonomy" id="89673"/>
    <lineage>
        <taxon>Eukaryota</taxon>
        <taxon>Metazoa</taxon>
        <taxon>Chordata</taxon>
        <taxon>Craniata</taxon>
        <taxon>Vertebrata</taxon>
        <taxon>Euteleostomi</taxon>
        <taxon>Mammalia</taxon>
        <taxon>Eutheria</taxon>
        <taxon>Laurasiatheria</taxon>
        <taxon>Chiroptera</taxon>
        <taxon>Yangochiroptera</taxon>
        <taxon>Phyllostomidae</taxon>
        <taxon>Phyllostominae</taxon>
        <taxon>Phyllostomus</taxon>
    </lineage>
</organism>
<accession>A0A833Y8V1</accession>